<evidence type="ECO:0000313" key="3">
    <source>
        <dbReference type="Proteomes" id="UP000077786"/>
    </source>
</evidence>
<name>A0A1B6VFU5_9PROT</name>
<proteinExistence type="predicted"/>
<comment type="caution">
    <text evidence="2">The sequence shown here is derived from an EMBL/GenBank/DDBJ whole genome shotgun (WGS) entry which is preliminary data.</text>
</comment>
<sequence length="715" mass="78713">MGAVDLRLQCRLDHTLGEQRPLCADLPVLVVLLDRADQPDVRIVVEGLEVWTPLRRALVPGPGINARAGQRHVDRPELSHERLVGAPEVRLERAVRQVLHLGAQDRTGGIANRNQAFDDARVLLEDAVLLLAFLDLHRHRLAVDDLMQGPLLDQVAAFLEARPLPCRADIRTSAFPQRLDVERLRHRKACQSSQTEECARQGVVEHQHRVRGAGVFRPELSARPAVPTQHLLTVLRKIAVDAERSLPLVCVGQVSDLKPGGPARAVPDLATAQDQHVHDHVRSGIIAHSTCRQANRTDQIGRFEQVPACCGVALVHRPARRYEQTHRSRPQAGHCACNEVVMQRQAKPPQLVRAAHRAVAERRVANRKVELLGNLRRREVLRAHPLVRKQLAGDAGGQRVVLDRRPGRLRGKFLRDRAHEQTRATARLQRTSAAEPHLRHQIPQRMHDQFRRVMGVLRGPRQSGPLLLARQRLKLHPNLFPALTEGFARTGEQAVGQLPGSKSRKLRQQSLLGRRCIAALRFQFGQKADSGEVVPRPRFPALCQVACAAETKIDLRRHDRGCSGFFREGRGLVERTISGQVAPEQGITAATQGGGVEKAELGLTHGRNSGQAAAPGLRGDRPGGRKTNRMGLGERRSGLPDQVTADRSAERSVRAHCGTDATGPHGDRGIPDGPGARPATRHSDPSRSRRAAGCQRAPGRSLREWSSPRGGPEPG</sequence>
<organism evidence="2 3">
    <name type="scientific">Gluconobacter cerinus</name>
    <dbReference type="NCBI Taxonomy" id="38307"/>
    <lineage>
        <taxon>Bacteria</taxon>
        <taxon>Pseudomonadati</taxon>
        <taxon>Pseudomonadota</taxon>
        <taxon>Alphaproteobacteria</taxon>
        <taxon>Acetobacterales</taxon>
        <taxon>Acetobacteraceae</taxon>
        <taxon>Gluconobacter</taxon>
    </lineage>
</organism>
<dbReference type="Proteomes" id="UP000077786">
    <property type="component" value="Unassembled WGS sequence"/>
</dbReference>
<reference evidence="2 3" key="1">
    <citation type="submission" date="2016-03" db="EMBL/GenBank/DDBJ databases">
        <title>Draft genome sequence of Gluconobacter cerinus strain CECT 9110.</title>
        <authorList>
            <person name="Sainz F."/>
            <person name="Mas A."/>
            <person name="Torija M.J."/>
        </authorList>
    </citation>
    <scope>NUCLEOTIDE SEQUENCE [LARGE SCALE GENOMIC DNA]</scope>
    <source>
        <strain evidence="2 3">CECT 9110</strain>
    </source>
</reference>
<evidence type="ECO:0000313" key="2">
    <source>
        <dbReference type="EMBL" id="OAJ66099.1"/>
    </source>
</evidence>
<dbReference type="AlphaFoldDB" id="A0A1B6VFU5"/>
<accession>A0A1B6VFU5</accession>
<dbReference type="EMBL" id="LUTU01000021">
    <property type="protein sequence ID" value="OAJ66099.1"/>
    <property type="molecule type" value="Genomic_DNA"/>
</dbReference>
<evidence type="ECO:0000256" key="1">
    <source>
        <dbReference type="SAM" id="MobiDB-lite"/>
    </source>
</evidence>
<feature type="region of interest" description="Disordered" evidence="1">
    <location>
        <begin position="606"/>
        <end position="715"/>
    </location>
</feature>
<protein>
    <submittedName>
        <fullName evidence="2">Uncharacterized protein</fullName>
    </submittedName>
</protein>
<gene>
    <name evidence="2" type="ORF">A0123_03226</name>
</gene>